<keyword evidence="6 8" id="KW-0342">GTP-binding</keyword>
<comment type="similarity">
    <text evidence="2 8">Belongs to the tubulin family.</text>
</comment>
<keyword evidence="3" id="KW-0963">Cytoplasm</keyword>
<name>A0A8I6TDL3_CIMLE</name>
<dbReference type="Gene3D" id="3.40.50.1440">
    <property type="entry name" value="Tubulin/FtsZ, GTPase domain"/>
    <property type="match status" value="1"/>
</dbReference>
<dbReference type="PROSITE" id="PS00227">
    <property type="entry name" value="TUBULIN"/>
    <property type="match status" value="1"/>
</dbReference>
<proteinExistence type="inferred from homology"/>
<evidence type="ECO:0000256" key="8">
    <source>
        <dbReference type="RuleBase" id="RU000352"/>
    </source>
</evidence>
<comment type="subcellular location">
    <subcellularLocation>
        <location evidence="1">Cytoplasm</location>
        <location evidence="1">Cytoskeleton</location>
        <location evidence="1">Microtubule organizing center</location>
    </subcellularLocation>
</comment>
<dbReference type="SUPFAM" id="SSF55307">
    <property type="entry name" value="Tubulin C-terminal domain-like"/>
    <property type="match status" value="1"/>
</dbReference>
<dbReference type="PRINTS" id="PR01164">
    <property type="entry name" value="GAMMATUBULIN"/>
</dbReference>
<dbReference type="InterPro" id="IPR003008">
    <property type="entry name" value="Tubulin_FtsZ_GTPase"/>
</dbReference>
<dbReference type="PANTHER" id="PTHR11588">
    <property type="entry name" value="TUBULIN"/>
    <property type="match status" value="1"/>
</dbReference>
<dbReference type="Pfam" id="PF03953">
    <property type="entry name" value="Tubulin_C"/>
    <property type="match status" value="1"/>
</dbReference>
<evidence type="ECO:0000256" key="5">
    <source>
        <dbReference type="ARBA" id="ARBA00022741"/>
    </source>
</evidence>
<dbReference type="GO" id="GO:0007020">
    <property type="term" value="P:microtubule nucleation"/>
    <property type="evidence" value="ECO:0007669"/>
    <property type="project" value="InterPro"/>
</dbReference>
<dbReference type="Proteomes" id="UP000494040">
    <property type="component" value="Unassembled WGS sequence"/>
</dbReference>
<dbReference type="OrthoDB" id="1662883at2759"/>
<dbReference type="GO" id="GO:0031122">
    <property type="term" value="P:cytoplasmic microtubule organization"/>
    <property type="evidence" value="ECO:0007669"/>
    <property type="project" value="InterPro"/>
</dbReference>
<evidence type="ECO:0000256" key="3">
    <source>
        <dbReference type="ARBA" id="ARBA00022490"/>
    </source>
</evidence>
<dbReference type="GO" id="GO:0005874">
    <property type="term" value="C:microtubule"/>
    <property type="evidence" value="ECO:0007669"/>
    <property type="project" value="UniProtKB-KW"/>
</dbReference>
<dbReference type="InterPro" id="IPR017975">
    <property type="entry name" value="Tubulin_CS"/>
</dbReference>
<dbReference type="GeneID" id="106665346"/>
<evidence type="ECO:0000313" key="11">
    <source>
        <dbReference type="Proteomes" id="UP000494040"/>
    </source>
</evidence>
<evidence type="ECO:0000256" key="1">
    <source>
        <dbReference type="ARBA" id="ARBA00004267"/>
    </source>
</evidence>
<reference evidence="10" key="1">
    <citation type="submission" date="2022-01" db="UniProtKB">
        <authorList>
            <consortium name="EnsemblMetazoa"/>
        </authorList>
    </citation>
    <scope>IDENTIFICATION</scope>
</reference>
<dbReference type="InterPro" id="IPR000217">
    <property type="entry name" value="Tubulin"/>
</dbReference>
<feature type="domain" description="Tubulin/FtsZ GTPase" evidence="9">
    <location>
        <begin position="9"/>
        <end position="205"/>
    </location>
</feature>
<evidence type="ECO:0000256" key="2">
    <source>
        <dbReference type="ARBA" id="ARBA00009636"/>
    </source>
</evidence>
<comment type="function">
    <text evidence="8">Tubulin is the major constituent of microtubules, protein filaments consisting of alpha- and beta-tubulin heterodimers. Gamma-tubulin is a key component of the gamma-tubulin ring complex (gTuRC) which mediates microtubule nucleation. The gTuRC regulates the minus-end nucleation of alpha-beta tubulin heterodimers that grow into microtubule protafilaments, a critical step in centrosome duplication and spindle formation.</text>
</comment>
<keyword evidence="5 8" id="KW-0547">Nucleotide-binding</keyword>
<dbReference type="InterPro" id="IPR018316">
    <property type="entry name" value="Tubulin/FtsZ_2-layer-sand-dom"/>
</dbReference>
<evidence type="ECO:0000259" key="9">
    <source>
        <dbReference type="SMART" id="SM00864"/>
    </source>
</evidence>
<organism evidence="10 11">
    <name type="scientific">Cimex lectularius</name>
    <name type="common">Bed bug</name>
    <name type="synonym">Acanthia lectularia</name>
    <dbReference type="NCBI Taxonomy" id="79782"/>
    <lineage>
        <taxon>Eukaryota</taxon>
        <taxon>Metazoa</taxon>
        <taxon>Ecdysozoa</taxon>
        <taxon>Arthropoda</taxon>
        <taxon>Hexapoda</taxon>
        <taxon>Insecta</taxon>
        <taxon>Pterygota</taxon>
        <taxon>Neoptera</taxon>
        <taxon>Paraneoptera</taxon>
        <taxon>Hemiptera</taxon>
        <taxon>Heteroptera</taxon>
        <taxon>Panheteroptera</taxon>
        <taxon>Cimicomorpha</taxon>
        <taxon>Cimicidae</taxon>
        <taxon>Cimex</taxon>
    </lineage>
</organism>
<dbReference type="Gene3D" id="3.30.1330.20">
    <property type="entry name" value="Tubulin/FtsZ, C-terminal domain"/>
    <property type="match status" value="1"/>
</dbReference>
<dbReference type="GO" id="GO:0005525">
    <property type="term" value="F:GTP binding"/>
    <property type="evidence" value="ECO:0007669"/>
    <property type="project" value="UniProtKB-UniRule"/>
</dbReference>
<keyword evidence="11" id="KW-1185">Reference proteome</keyword>
<dbReference type="PRINTS" id="PR01161">
    <property type="entry name" value="TUBULIN"/>
</dbReference>
<dbReference type="EnsemblMetazoa" id="XM_014391706.2">
    <property type="protein sequence ID" value="XP_014247192.1"/>
    <property type="gene ID" value="LOC106665346"/>
</dbReference>
<dbReference type="InterPro" id="IPR023123">
    <property type="entry name" value="Tubulin_C"/>
</dbReference>
<dbReference type="Gene3D" id="1.10.287.600">
    <property type="entry name" value="Helix hairpin bin"/>
    <property type="match status" value="1"/>
</dbReference>
<dbReference type="AlphaFoldDB" id="A0A8I6TDL3"/>
<dbReference type="InterPro" id="IPR036525">
    <property type="entry name" value="Tubulin/FtsZ_GTPase_sf"/>
</dbReference>
<accession>A0A8I6TDL3</accession>
<dbReference type="SUPFAM" id="SSF52490">
    <property type="entry name" value="Tubulin nucleotide-binding domain-like"/>
    <property type="match status" value="1"/>
</dbReference>
<dbReference type="RefSeq" id="XP_014247192.1">
    <property type="nucleotide sequence ID" value="XM_014391706.2"/>
</dbReference>
<evidence type="ECO:0000256" key="4">
    <source>
        <dbReference type="ARBA" id="ARBA00022701"/>
    </source>
</evidence>
<dbReference type="InterPro" id="IPR037103">
    <property type="entry name" value="Tubulin/FtsZ-like_C"/>
</dbReference>
<sequence>MAIVAWIRKLKSCSTSGQGRNSQQKLVSSIPTSNLRSGPLSDVFQWNYVMHTCAESGGLYSRGNFVVAEEVVDKVVKYVRQMAEESDNPCGFLFTHSLGGGTGSGVTARLLNVLKTEYPKAAQVELAVMPSQKMKSNNTLIVEPYNISLFLKDTMEEHRAVIVVDNEALFRMVYSTGSKTPNYNSINSILAHVLSATTAGTRYGGFKSVGFRDIETTVVASKRLRFASASFAPLAHDLSSCHNIVAVSEVMHDLFSPRRQLLTADFHDPFVITSTVLYRSYLDSLGEVQTFINKLINTKTLRFVPWAPAAIKIGLAQSPTGFLPVGEILHVPESATLLYNTTAVIKPFEHIYHCVSSMLRKRAFLHWYTRSGMFADELTLAQDSLSELISDYSETASPDPCSDESECQ</sequence>
<dbReference type="SMART" id="SM00864">
    <property type="entry name" value="Tubulin"/>
    <property type="match status" value="1"/>
</dbReference>
<evidence type="ECO:0000313" key="10">
    <source>
        <dbReference type="EnsemblMetazoa" id="XP_014247192.1"/>
    </source>
</evidence>
<keyword evidence="7" id="KW-0206">Cytoskeleton</keyword>
<dbReference type="GO" id="GO:0000930">
    <property type="term" value="C:gamma-tubulin complex"/>
    <property type="evidence" value="ECO:0007669"/>
    <property type="project" value="InterPro"/>
</dbReference>
<evidence type="ECO:0000256" key="7">
    <source>
        <dbReference type="ARBA" id="ARBA00023212"/>
    </source>
</evidence>
<keyword evidence="4 8" id="KW-0493">Microtubule</keyword>
<dbReference type="InterPro" id="IPR008280">
    <property type="entry name" value="Tub_FtsZ_C"/>
</dbReference>
<evidence type="ECO:0000256" key="6">
    <source>
        <dbReference type="ARBA" id="ARBA00023134"/>
    </source>
</evidence>
<dbReference type="Pfam" id="PF00091">
    <property type="entry name" value="Tubulin"/>
    <property type="match status" value="1"/>
</dbReference>
<dbReference type="InterPro" id="IPR002454">
    <property type="entry name" value="Gamma_tubulin"/>
</dbReference>
<protein>
    <recommendedName>
        <fullName evidence="8">Tubulin gamma chain</fullName>
    </recommendedName>
</protein>